<protein>
    <submittedName>
        <fullName evidence="2">Uncharacterized protein</fullName>
    </submittedName>
</protein>
<reference evidence="2 3" key="1">
    <citation type="journal article" date="2016" name="Mol. Biol. Evol.">
        <title>Comparative Genomics of Early-Diverging Mushroom-Forming Fungi Provides Insights into the Origins of Lignocellulose Decay Capabilities.</title>
        <authorList>
            <person name="Nagy L.G."/>
            <person name="Riley R."/>
            <person name="Tritt A."/>
            <person name="Adam C."/>
            <person name="Daum C."/>
            <person name="Floudas D."/>
            <person name="Sun H."/>
            <person name="Yadav J.S."/>
            <person name="Pangilinan J."/>
            <person name="Larsson K.H."/>
            <person name="Matsuura K."/>
            <person name="Barry K."/>
            <person name="Labutti K."/>
            <person name="Kuo R."/>
            <person name="Ohm R.A."/>
            <person name="Bhattacharya S.S."/>
            <person name="Shirouzu T."/>
            <person name="Yoshinaga Y."/>
            <person name="Martin F.M."/>
            <person name="Grigoriev I.V."/>
            <person name="Hibbett D.S."/>
        </authorList>
    </citation>
    <scope>NUCLEOTIDE SEQUENCE [LARGE SCALE GENOMIC DNA]</scope>
    <source>
        <strain evidence="2 3">HHB14362 ss-1</strain>
    </source>
</reference>
<accession>A0A165TNT2</accession>
<gene>
    <name evidence="2" type="ORF">NEOLEDRAFT_1089693</name>
</gene>
<name>A0A165TNT2_9AGAM</name>
<proteinExistence type="predicted"/>
<evidence type="ECO:0000313" key="2">
    <source>
        <dbReference type="EMBL" id="KZT26947.1"/>
    </source>
</evidence>
<dbReference type="AlphaFoldDB" id="A0A165TNT2"/>
<keyword evidence="3" id="KW-1185">Reference proteome</keyword>
<dbReference type="Proteomes" id="UP000076761">
    <property type="component" value="Unassembled WGS sequence"/>
</dbReference>
<dbReference type="OrthoDB" id="3359404at2759"/>
<feature type="compositionally biased region" description="Polar residues" evidence="1">
    <location>
        <begin position="1"/>
        <end position="15"/>
    </location>
</feature>
<dbReference type="EMBL" id="KV425564">
    <property type="protein sequence ID" value="KZT26947.1"/>
    <property type="molecule type" value="Genomic_DNA"/>
</dbReference>
<dbReference type="InParanoid" id="A0A165TNT2"/>
<organism evidence="2 3">
    <name type="scientific">Neolentinus lepideus HHB14362 ss-1</name>
    <dbReference type="NCBI Taxonomy" id="1314782"/>
    <lineage>
        <taxon>Eukaryota</taxon>
        <taxon>Fungi</taxon>
        <taxon>Dikarya</taxon>
        <taxon>Basidiomycota</taxon>
        <taxon>Agaricomycotina</taxon>
        <taxon>Agaricomycetes</taxon>
        <taxon>Gloeophyllales</taxon>
        <taxon>Gloeophyllaceae</taxon>
        <taxon>Neolentinus</taxon>
    </lineage>
</organism>
<feature type="region of interest" description="Disordered" evidence="1">
    <location>
        <begin position="81"/>
        <end position="103"/>
    </location>
</feature>
<evidence type="ECO:0000256" key="1">
    <source>
        <dbReference type="SAM" id="MobiDB-lite"/>
    </source>
</evidence>
<sequence length="103" mass="11840">MRSPASRTRSYSTKDASPKSPHAQWYSDIVPGMIPVAILGSTIYMGLKLWQDKLAHEKHMEEAQARVRELEAEVEALLEERRRKQDQAQATSSVSPRRWFSWG</sequence>
<feature type="region of interest" description="Disordered" evidence="1">
    <location>
        <begin position="1"/>
        <end position="22"/>
    </location>
</feature>
<evidence type="ECO:0000313" key="3">
    <source>
        <dbReference type="Proteomes" id="UP000076761"/>
    </source>
</evidence>